<dbReference type="AlphaFoldDB" id="A0A0P1HDB2"/>
<dbReference type="InterPro" id="IPR036679">
    <property type="entry name" value="FlgN-like_sf"/>
</dbReference>
<reference evidence="2" key="2">
    <citation type="submission" date="2021-08" db="EMBL/GenBank/DDBJ databases">
        <authorList>
            <person name="Nwanade C."/>
            <person name="Wang M."/>
            <person name="Masoudi A."/>
            <person name="Yu Z."/>
            <person name="Liu J."/>
        </authorList>
    </citation>
    <scope>NUCLEOTIDE SEQUENCE</scope>
    <source>
        <strain evidence="2">S166</strain>
    </source>
</reference>
<sequence>MSDLKPQKLIDELDQILDRERTALMEGDLGKLEGLLAKKEKVIGKLNSVSELERESLAQVQTKLSRNQQLLDSAMDGIRSVAARMAELRRIRKGLDVYDQAGRRNRYGTRSGAKLEKRA</sequence>
<dbReference type="Proteomes" id="UP000051326">
    <property type="component" value="Unassembled WGS sequence"/>
</dbReference>
<dbReference type="EMBL" id="CP081051">
    <property type="protein sequence ID" value="UWQ41466.1"/>
    <property type="molecule type" value="Genomic_DNA"/>
</dbReference>
<dbReference type="Gene3D" id="1.20.58.300">
    <property type="entry name" value="FlgN-like"/>
    <property type="match status" value="1"/>
</dbReference>
<dbReference type="Proteomes" id="UP001058514">
    <property type="component" value="Chromosome"/>
</dbReference>
<reference evidence="1 3" key="1">
    <citation type="submission" date="2015-09" db="EMBL/GenBank/DDBJ databases">
        <authorList>
            <consortium name="Swine Surveillance"/>
        </authorList>
    </citation>
    <scope>NUCLEOTIDE SEQUENCE [LARGE SCALE GENOMIC DNA]</scope>
    <source>
        <strain evidence="1 3">CECT 8399</strain>
    </source>
</reference>
<dbReference type="STRING" id="1396826.PHA8399_03636"/>
<evidence type="ECO:0000313" key="2">
    <source>
        <dbReference type="EMBL" id="UWQ41466.1"/>
    </source>
</evidence>
<keyword evidence="2" id="KW-0969">Cilium</keyword>
<evidence type="ECO:0000313" key="1">
    <source>
        <dbReference type="EMBL" id="CUI01491.1"/>
    </source>
</evidence>
<keyword evidence="2" id="KW-0966">Cell projection</keyword>
<protein>
    <submittedName>
        <fullName evidence="2">Flagellar export chaperone FlgN</fullName>
    </submittedName>
    <submittedName>
        <fullName evidence="1">FlgN protein</fullName>
    </submittedName>
</protein>
<name>A0A0P1HDB2_9RHOB</name>
<accession>A0A0P1HDB2</accession>
<evidence type="ECO:0000313" key="4">
    <source>
        <dbReference type="Proteomes" id="UP001058514"/>
    </source>
</evidence>
<dbReference type="EMBL" id="CYSR01000031">
    <property type="protein sequence ID" value="CUI01491.1"/>
    <property type="molecule type" value="Genomic_DNA"/>
</dbReference>
<gene>
    <name evidence="2" type="ORF">K3718_18400</name>
    <name evidence="1" type="ORF">PHA8399_03636</name>
</gene>
<dbReference type="SUPFAM" id="SSF140566">
    <property type="entry name" value="FlgN-like"/>
    <property type="match status" value="1"/>
</dbReference>
<organism evidence="1 3">
    <name type="scientific">Leisingera aquaemixtae</name>
    <dbReference type="NCBI Taxonomy" id="1396826"/>
    <lineage>
        <taxon>Bacteria</taxon>
        <taxon>Pseudomonadati</taxon>
        <taxon>Pseudomonadota</taxon>
        <taxon>Alphaproteobacteria</taxon>
        <taxon>Rhodobacterales</taxon>
        <taxon>Roseobacteraceae</taxon>
        <taxon>Leisingera</taxon>
    </lineage>
</organism>
<dbReference type="GO" id="GO:0044780">
    <property type="term" value="P:bacterial-type flagellum assembly"/>
    <property type="evidence" value="ECO:0007669"/>
    <property type="project" value="InterPro"/>
</dbReference>
<keyword evidence="2" id="KW-0282">Flagellum</keyword>
<evidence type="ECO:0000313" key="3">
    <source>
        <dbReference type="Proteomes" id="UP000051326"/>
    </source>
</evidence>
<keyword evidence="4" id="KW-1185">Reference proteome</keyword>
<proteinExistence type="predicted"/>
<dbReference type="RefSeq" id="WP_027245120.1">
    <property type="nucleotide sequence ID" value="NZ_CP041159.1"/>
</dbReference>